<dbReference type="SUPFAM" id="SSF53098">
    <property type="entry name" value="Ribonuclease H-like"/>
    <property type="match status" value="1"/>
</dbReference>
<dbReference type="OMA" id="DADIMRV"/>
<sequence length="92" mass="10063">MGLQLAQTLNIVDVVCYSDSLHYVNLINGPSVVYHAYATLIQDIKDLIRLSKLHTLREGNRCADFLAKLGASVDSTLPIHATPLWIASSLKG</sequence>
<organism evidence="2">
    <name type="scientific">Medicago truncatula</name>
    <name type="common">Barrel medic</name>
    <name type="synonym">Medicago tribuloides</name>
    <dbReference type="NCBI Taxonomy" id="3880"/>
    <lineage>
        <taxon>Eukaryota</taxon>
        <taxon>Viridiplantae</taxon>
        <taxon>Streptophyta</taxon>
        <taxon>Embryophyta</taxon>
        <taxon>Tracheophyta</taxon>
        <taxon>Spermatophyta</taxon>
        <taxon>Magnoliopsida</taxon>
        <taxon>eudicotyledons</taxon>
        <taxon>Gunneridae</taxon>
        <taxon>Pentapetalae</taxon>
        <taxon>rosids</taxon>
        <taxon>fabids</taxon>
        <taxon>Fabales</taxon>
        <taxon>Fabaceae</taxon>
        <taxon>Papilionoideae</taxon>
        <taxon>50 kb inversion clade</taxon>
        <taxon>NPAAA clade</taxon>
        <taxon>Hologalegina</taxon>
        <taxon>IRL clade</taxon>
        <taxon>Trifolieae</taxon>
        <taxon>Medicago</taxon>
    </lineage>
</organism>
<dbReference type="Gene3D" id="3.30.420.10">
    <property type="entry name" value="Ribonuclease H-like superfamily/Ribonuclease H"/>
    <property type="match status" value="1"/>
</dbReference>
<dbReference type="PANTHER" id="PTHR34023">
    <property type="entry name" value="RNASE H DOMAIN-CONTAINING PROTEIN"/>
    <property type="match status" value="1"/>
</dbReference>
<dbReference type="AlphaFoldDB" id="A0A396HVT9"/>
<dbReference type="InterPro" id="IPR002156">
    <property type="entry name" value="RNaseH_domain"/>
</dbReference>
<dbReference type="InterPro" id="IPR012337">
    <property type="entry name" value="RNaseH-like_sf"/>
</dbReference>
<name>A0A396HVT9_MEDTR</name>
<evidence type="ECO:0000259" key="1">
    <source>
        <dbReference type="Pfam" id="PF13456"/>
    </source>
</evidence>
<dbReference type="Proteomes" id="UP000265566">
    <property type="component" value="Chromosome 5"/>
</dbReference>
<feature type="domain" description="RNase H type-1" evidence="1">
    <location>
        <begin position="1"/>
        <end position="69"/>
    </location>
</feature>
<reference evidence="2" key="1">
    <citation type="journal article" date="2018" name="Nat. Plants">
        <title>Whole-genome landscape of Medicago truncatula symbiotic genes.</title>
        <authorList>
            <person name="Pecrix Y."/>
            <person name="Gamas P."/>
            <person name="Carrere S."/>
        </authorList>
    </citation>
    <scope>NUCLEOTIDE SEQUENCE</scope>
    <source>
        <tissue evidence="2">Leaves</tissue>
    </source>
</reference>
<dbReference type="InterPro" id="IPR036397">
    <property type="entry name" value="RNaseH_sf"/>
</dbReference>
<evidence type="ECO:0000313" key="2">
    <source>
        <dbReference type="EMBL" id="RHN56661.1"/>
    </source>
</evidence>
<accession>A0A396HVT9</accession>
<dbReference type="GO" id="GO:0003676">
    <property type="term" value="F:nucleic acid binding"/>
    <property type="evidence" value="ECO:0007669"/>
    <property type="project" value="InterPro"/>
</dbReference>
<protein>
    <submittedName>
        <fullName evidence="2">Putative ribonuclease H-like domain-containing protein</fullName>
    </submittedName>
</protein>
<gene>
    <name evidence="2" type="ORF">MtrunA17_Chr5g0431861</name>
</gene>
<dbReference type="Pfam" id="PF13456">
    <property type="entry name" value="RVT_3"/>
    <property type="match status" value="1"/>
</dbReference>
<comment type="caution">
    <text evidence="2">The sequence shown here is derived from an EMBL/GenBank/DDBJ whole genome shotgun (WGS) entry which is preliminary data.</text>
</comment>
<dbReference type="PANTHER" id="PTHR34023:SF5">
    <property type="entry name" value="RNASE H TYPE-1 DOMAIN-CONTAINING PROTEIN"/>
    <property type="match status" value="1"/>
</dbReference>
<dbReference type="InterPro" id="IPR044730">
    <property type="entry name" value="RNase_H-like_dom_plant"/>
</dbReference>
<proteinExistence type="predicted"/>
<dbReference type="Gramene" id="rna32098">
    <property type="protein sequence ID" value="RHN56661.1"/>
    <property type="gene ID" value="gene32098"/>
</dbReference>
<dbReference type="GO" id="GO:0004523">
    <property type="term" value="F:RNA-DNA hybrid ribonuclease activity"/>
    <property type="evidence" value="ECO:0007669"/>
    <property type="project" value="InterPro"/>
</dbReference>
<dbReference type="CDD" id="cd06222">
    <property type="entry name" value="RNase_H_like"/>
    <property type="match status" value="1"/>
</dbReference>
<dbReference type="EMBL" id="PSQE01000005">
    <property type="protein sequence ID" value="RHN56661.1"/>
    <property type="molecule type" value="Genomic_DNA"/>
</dbReference>